<accession>A0A1V9XNU0</accession>
<sequence>GSKPDTQWPAAAVGGNCGGRQSRWAATAVGGNRGGRQLRWAASVGDVFMYFFYLYLRLFCTFGVLQVTCEQRNACWRSMALHQLVRRASDIFRLPARLRDGADLEDDVVGCDNGRPRRRRSAPSHSAPSPEYLRKIAYALDGEVIFCKNNVCVHPPAQHQGQAIIGAALSHFGAHPPAADMLAPQAAVTHKPGYFTIKAQHDPAGSQVSERLANLVPATPPRLSAGPEAFSACGRGERKTLPERNESTERSGTVSA</sequence>
<protein>
    <submittedName>
        <fullName evidence="3">TBC1 domain family member 16-like</fullName>
    </submittedName>
</protein>
<reference evidence="3 4" key="1">
    <citation type="journal article" date="2017" name="Gigascience">
        <title>Draft genome of the honey bee ectoparasitic mite, Tropilaelaps mercedesae, is shaped by the parasitic life history.</title>
        <authorList>
            <person name="Dong X."/>
            <person name="Armstrong S.D."/>
            <person name="Xia D."/>
            <person name="Makepeace B.L."/>
            <person name="Darby A.C."/>
            <person name="Kadowaki T."/>
        </authorList>
    </citation>
    <scope>NUCLEOTIDE SEQUENCE [LARGE SCALE GENOMIC DNA]</scope>
    <source>
        <strain evidence="3">Wuxi-XJTLU</strain>
    </source>
</reference>
<feature type="compositionally biased region" description="Basic and acidic residues" evidence="1">
    <location>
        <begin position="235"/>
        <end position="249"/>
    </location>
</feature>
<organism evidence="3 4">
    <name type="scientific">Tropilaelaps mercedesae</name>
    <dbReference type="NCBI Taxonomy" id="418985"/>
    <lineage>
        <taxon>Eukaryota</taxon>
        <taxon>Metazoa</taxon>
        <taxon>Ecdysozoa</taxon>
        <taxon>Arthropoda</taxon>
        <taxon>Chelicerata</taxon>
        <taxon>Arachnida</taxon>
        <taxon>Acari</taxon>
        <taxon>Parasitiformes</taxon>
        <taxon>Mesostigmata</taxon>
        <taxon>Gamasina</taxon>
        <taxon>Dermanyssoidea</taxon>
        <taxon>Laelapidae</taxon>
        <taxon>Tropilaelaps</taxon>
    </lineage>
</organism>
<keyword evidence="2" id="KW-0472">Membrane</keyword>
<name>A0A1V9XNU0_9ACAR</name>
<gene>
    <name evidence="3" type="ORF">BIW11_08621</name>
</gene>
<dbReference type="InParanoid" id="A0A1V9XNU0"/>
<feature type="non-terminal residue" evidence="3">
    <location>
        <position position="1"/>
    </location>
</feature>
<evidence type="ECO:0000313" key="4">
    <source>
        <dbReference type="Proteomes" id="UP000192247"/>
    </source>
</evidence>
<dbReference type="EMBL" id="MNPL01006780">
    <property type="protein sequence ID" value="OQR75146.1"/>
    <property type="molecule type" value="Genomic_DNA"/>
</dbReference>
<dbReference type="OrthoDB" id="10264062at2759"/>
<keyword evidence="4" id="KW-1185">Reference proteome</keyword>
<keyword evidence="2" id="KW-1133">Transmembrane helix</keyword>
<dbReference type="Proteomes" id="UP000192247">
    <property type="component" value="Unassembled WGS sequence"/>
</dbReference>
<feature type="region of interest" description="Disordered" evidence="1">
    <location>
        <begin position="219"/>
        <end position="256"/>
    </location>
</feature>
<comment type="caution">
    <text evidence="3">The sequence shown here is derived from an EMBL/GenBank/DDBJ whole genome shotgun (WGS) entry which is preliminary data.</text>
</comment>
<proteinExistence type="predicted"/>
<feature type="region of interest" description="Disordered" evidence="1">
    <location>
        <begin position="109"/>
        <end position="128"/>
    </location>
</feature>
<evidence type="ECO:0000313" key="3">
    <source>
        <dbReference type="EMBL" id="OQR75146.1"/>
    </source>
</evidence>
<keyword evidence="2" id="KW-0812">Transmembrane</keyword>
<evidence type="ECO:0000256" key="2">
    <source>
        <dbReference type="SAM" id="Phobius"/>
    </source>
</evidence>
<dbReference type="AlphaFoldDB" id="A0A1V9XNU0"/>
<feature type="transmembrane region" description="Helical" evidence="2">
    <location>
        <begin position="47"/>
        <end position="69"/>
    </location>
</feature>
<evidence type="ECO:0000256" key="1">
    <source>
        <dbReference type="SAM" id="MobiDB-lite"/>
    </source>
</evidence>